<dbReference type="SUPFAM" id="SSF69645">
    <property type="entry name" value="Arp2/3 complex subunits"/>
    <property type="match status" value="1"/>
</dbReference>
<organism evidence="7">
    <name type="scientific">Bicosoecida sp. CB-2014</name>
    <dbReference type="NCBI Taxonomy" id="1486930"/>
    <lineage>
        <taxon>Eukaryota</taxon>
        <taxon>Sar</taxon>
        <taxon>Stramenopiles</taxon>
        <taxon>Bigyra</taxon>
        <taxon>Opalozoa</taxon>
        <taxon>Bicosoecida</taxon>
    </lineage>
</organism>
<dbReference type="Gene3D" id="3.30.1460.20">
    <property type="match status" value="1"/>
</dbReference>
<evidence type="ECO:0000256" key="5">
    <source>
        <dbReference type="ARBA" id="ARBA00023212"/>
    </source>
</evidence>
<dbReference type="GO" id="GO:0034314">
    <property type="term" value="P:Arp2/3 complex-mediated actin nucleation"/>
    <property type="evidence" value="ECO:0007669"/>
    <property type="project" value="UniProtKB-UniRule"/>
</dbReference>
<dbReference type="PANTHER" id="PTHR22629">
    <property type="entry name" value="ARP2/3 COMPLEX 20 KD SUBUNIT"/>
    <property type="match status" value="1"/>
</dbReference>
<dbReference type="Pfam" id="PF05856">
    <property type="entry name" value="ARPC4"/>
    <property type="match status" value="1"/>
</dbReference>
<comment type="similarity">
    <text evidence="2 6">Belongs to the ARPC4 family.</text>
</comment>
<name>A0A7S1C620_9STRA</name>
<comment type="function">
    <text evidence="6">Functions as actin-binding component of the Arp2/3 complex which is involved in regulation of actin polymerization and together with an activating nucleation-promoting factor (NPF) mediates the formation of branched actin networks. Seems to contact the mother actin filament.</text>
</comment>
<protein>
    <recommendedName>
        <fullName evidence="6">Actin-related protein 2/3 complex subunit 4</fullName>
    </recommendedName>
</protein>
<dbReference type="FunFam" id="3.30.1460.20:FF:000001">
    <property type="entry name" value="Actin-related protein 2/3 complex subunit 4"/>
    <property type="match status" value="1"/>
</dbReference>
<evidence type="ECO:0000313" key="7">
    <source>
        <dbReference type="EMBL" id="CAD8909157.1"/>
    </source>
</evidence>
<dbReference type="InterPro" id="IPR034666">
    <property type="entry name" value="ARPC2/4"/>
</dbReference>
<evidence type="ECO:0000256" key="6">
    <source>
        <dbReference type="PIRNR" id="PIRNR039100"/>
    </source>
</evidence>
<dbReference type="GO" id="GO:0005885">
    <property type="term" value="C:Arp2/3 protein complex"/>
    <property type="evidence" value="ECO:0007669"/>
    <property type="project" value="UniProtKB-UniRule"/>
</dbReference>
<evidence type="ECO:0000256" key="1">
    <source>
        <dbReference type="ARBA" id="ARBA00004245"/>
    </source>
</evidence>
<keyword evidence="4 6" id="KW-0009">Actin-binding</keyword>
<sequence>MANSLRPYLTCIRHTLDAALCLRNFPSQTVERHNKPEVEMKGSKELLLNPVTIARSPVEKVLIEPSINSCRVSVKIKQSDELDKVLANRFSRFLMQRAEQFIIMRRKAVEGFDISFLVTNTHTESMWKHKLIDFVIQFMEDINKEISDMKIAVSARGRVVAESFMRSLAD</sequence>
<accession>A0A7S1C620</accession>
<evidence type="ECO:0000256" key="2">
    <source>
        <dbReference type="ARBA" id="ARBA00005919"/>
    </source>
</evidence>
<evidence type="ECO:0000256" key="4">
    <source>
        <dbReference type="ARBA" id="ARBA00023203"/>
    </source>
</evidence>
<reference evidence="7" key="1">
    <citation type="submission" date="2021-01" db="EMBL/GenBank/DDBJ databases">
        <authorList>
            <person name="Corre E."/>
            <person name="Pelletier E."/>
            <person name="Niang G."/>
            <person name="Scheremetjew M."/>
            <person name="Finn R."/>
            <person name="Kale V."/>
            <person name="Holt S."/>
            <person name="Cochrane G."/>
            <person name="Meng A."/>
            <person name="Brown T."/>
            <person name="Cohen L."/>
        </authorList>
    </citation>
    <scope>NUCLEOTIDE SEQUENCE</scope>
    <source>
        <strain evidence="7">Ms1</strain>
    </source>
</reference>
<dbReference type="PANTHER" id="PTHR22629:SF0">
    <property type="entry name" value="ACTIN-RELATED PROTEIN 2_3 COMPLEX SUBUNIT 4"/>
    <property type="match status" value="1"/>
</dbReference>
<keyword evidence="5 6" id="KW-0206">Cytoskeleton</keyword>
<dbReference type="InterPro" id="IPR008384">
    <property type="entry name" value="ARPC4"/>
</dbReference>
<keyword evidence="3 6" id="KW-0963">Cytoplasm</keyword>
<dbReference type="AlphaFoldDB" id="A0A7S1C620"/>
<dbReference type="PIRSF" id="PIRSF039100">
    <property type="entry name" value="ARPC4"/>
    <property type="match status" value="1"/>
</dbReference>
<comment type="subcellular location">
    <subcellularLocation>
        <location evidence="1 6">Cytoplasm</location>
        <location evidence="1 6">Cytoskeleton</location>
    </subcellularLocation>
</comment>
<evidence type="ECO:0000256" key="3">
    <source>
        <dbReference type="ARBA" id="ARBA00022490"/>
    </source>
</evidence>
<gene>
    <name evidence="7" type="ORF">BSP0115_LOCUS2361</name>
</gene>
<dbReference type="GO" id="GO:0030041">
    <property type="term" value="P:actin filament polymerization"/>
    <property type="evidence" value="ECO:0007669"/>
    <property type="project" value="UniProtKB-UniRule"/>
</dbReference>
<proteinExistence type="inferred from homology"/>
<dbReference type="EMBL" id="HBFS01003416">
    <property type="protein sequence ID" value="CAD8909157.1"/>
    <property type="molecule type" value="Transcribed_RNA"/>
</dbReference>
<dbReference type="GO" id="GO:0051015">
    <property type="term" value="F:actin filament binding"/>
    <property type="evidence" value="ECO:0007669"/>
    <property type="project" value="TreeGrafter"/>
</dbReference>